<dbReference type="Gene3D" id="1.25.40.10">
    <property type="entry name" value="Tetratricopeptide repeat domain"/>
    <property type="match status" value="2"/>
</dbReference>
<evidence type="ECO:0000256" key="2">
    <source>
        <dbReference type="ARBA" id="ARBA00023015"/>
    </source>
</evidence>
<gene>
    <name evidence="7" type="ORF">ACFPET_21315</name>
</gene>
<dbReference type="InterPro" id="IPR036388">
    <property type="entry name" value="WH-like_DNA-bd_sf"/>
</dbReference>
<evidence type="ECO:0000256" key="4">
    <source>
        <dbReference type="ARBA" id="ARBA00023163"/>
    </source>
</evidence>
<dbReference type="SMART" id="SM00028">
    <property type="entry name" value="TPR"/>
    <property type="match status" value="3"/>
</dbReference>
<dbReference type="InterPro" id="IPR011990">
    <property type="entry name" value="TPR-like_helical_dom_sf"/>
</dbReference>
<evidence type="ECO:0000259" key="5">
    <source>
        <dbReference type="SMART" id="SM00862"/>
    </source>
</evidence>
<dbReference type="InterPro" id="IPR001867">
    <property type="entry name" value="OmpR/PhoB-type_DNA-bd"/>
</dbReference>
<accession>A0ABV8U3Q5</accession>
<evidence type="ECO:0000259" key="6">
    <source>
        <dbReference type="SMART" id="SM01043"/>
    </source>
</evidence>
<dbReference type="InterPro" id="IPR005158">
    <property type="entry name" value="BTAD"/>
</dbReference>
<comment type="caution">
    <text evidence="7">The sequence shown here is derived from an EMBL/GenBank/DDBJ whole genome shotgun (WGS) entry which is preliminary data.</text>
</comment>
<dbReference type="SUPFAM" id="SSF46894">
    <property type="entry name" value="C-terminal effector domain of the bipartite response regulators"/>
    <property type="match status" value="1"/>
</dbReference>
<keyword evidence="2" id="KW-0805">Transcription regulation</keyword>
<reference evidence="8" key="1">
    <citation type="journal article" date="2019" name="Int. J. Syst. Evol. Microbiol.">
        <title>The Global Catalogue of Microorganisms (GCM) 10K type strain sequencing project: providing services to taxonomists for standard genome sequencing and annotation.</title>
        <authorList>
            <consortium name="The Broad Institute Genomics Platform"/>
            <consortium name="The Broad Institute Genome Sequencing Center for Infectious Disease"/>
            <person name="Wu L."/>
            <person name="Ma J."/>
        </authorList>
    </citation>
    <scope>NUCLEOTIDE SEQUENCE [LARGE SCALE GENOMIC DNA]</scope>
    <source>
        <strain evidence="8">IBRC-M 10908</strain>
    </source>
</reference>
<dbReference type="InterPro" id="IPR016032">
    <property type="entry name" value="Sig_transdc_resp-reg_C-effctor"/>
</dbReference>
<sequence>MFGHNDFRLLGPIEAHIGGAPLDLGPAKRQAVLAALLVARGTRVGDSEICERVWGSALPRSAKRTVQGYASRLRRLLAGHADVDRVGGGYRLRVDPDSVDLHRFRDLAARARRDPVANLADAEAALRLWRGEPFAGLDSPWFHTLQSTLGVERRQVWLDRNDAIIARGDSDGLVPELSAAVDDHPFDERVSRQLMTVLFTAGRQHEAFAEYGRLREALRSELGAEPQEPTRLLHRRLLDGEAPAGAVGSPRPRATVTPSAGERVARALSLVSSQWIDVPTVAAMTGLPREQCRTVLDQQVRTGLVLDEGGGRFRATFAMASTTADEEEPLRRFVAHYARERFGSFGFFRFPSAGHGDGERTTHPAGRDAENLEHARGLARERGWTDERWRLDLVSGYRSALRGNFSDSLEAGESAEEAATGLGDDDLLITALFLQAVALYAVRDSLAPLASRLGRALGIARSVGDAVRVSDVHWLTSVLSGAAGLRATALAAARSAVATARREGDDLAVAKAHYALGTALSQRGEHGPAEEYCRSALVYFERRSEPYPLGRTHDTLAVIAAARGDHRDAVRCNTRAIEYYRECDAVLYRAEALVRRGAAHRAVGQAQLAEEDWNAAADFHAGRGDLRRTDRVRRLLRSLA</sequence>
<dbReference type="Pfam" id="PF03704">
    <property type="entry name" value="BTAD"/>
    <property type="match status" value="1"/>
</dbReference>
<dbReference type="PANTHER" id="PTHR35807:SF1">
    <property type="entry name" value="TRANSCRIPTIONAL REGULATOR REDD"/>
    <property type="match status" value="1"/>
</dbReference>
<keyword evidence="4" id="KW-0804">Transcription</keyword>
<keyword evidence="8" id="KW-1185">Reference proteome</keyword>
<evidence type="ECO:0000256" key="1">
    <source>
        <dbReference type="ARBA" id="ARBA00005820"/>
    </source>
</evidence>
<feature type="domain" description="OmpR/PhoB-type" evidence="5">
    <location>
        <begin position="19"/>
        <end position="92"/>
    </location>
</feature>
<dbReference type="Proteomes" id="UP001595823">
    <property type="component" value="Unassembled WGS sequence"/>
</dbReference>
<evidence type="ECO:0000313" key="8">
    <source>
        <dbReference type="Proteomes" id="UP001595823"/>
    </source>
</evidence>
<feature type="domain" description="Bacterial transcriptional activator" evidence="6">
    <location>
        <begin position="99"/>
        <end position="238"/>
    </location>
</feature>
<evidence type="ECO:0000313" key="7">
    <source>
        <dbReference type="EMBL" id="MFC4337738.1"/>
    </source>
</evidence>
<dbReference type="SMART" id="SM00862">
    <property type="entry name" value="Trans_reg_C"/>
    <property type="match status" value="1"/>
</dbReference>
<evidence type="ECO:0000256" key="3">
    <source>
        <dbReference type="ARBA" id="ARBA00023125"/>
    </source>
</evidence>
<dbReference type="InterPro" id="IPR051677">
    <property type="entry name" value="AfsR-DnrI-RedD_regulator"/>
</dbReference>
<keyword evidence="3" id="KW-0238">DNA-binding</keyword>
<dbReference type="InterPro" id="IPR019734">
    <property type="entry name" value="TPR_rpt"/>
</dbReference>
<dbReference type="EMBL" id="JBHSDK010000058">
    <property type="protein sequence ID" value="MFC4337738.1"/>
    <property type="molecule type" value="Genomic_DNA"/>
</dbReference>
<dbReference type="CDD" id="cd15831">
    <property type="entry name" value="BTAD"/>
    <property type="match status" value="1"/>
</dbReference>
<dbReference type="SUPFAM" id="SSF48452">
    <property type="entry name" value="TPR-like"/>
    <property type="match status" value="2"/>
</dbReference>
<comment type="similarity">
    <text evidence="1">Belongs to the AfsR/DnrI/RedD regulatory family.</text>
</comment>
<organism evidence="7 8">
    <name type="scientific">Salininema proteolyticum</name>
    <dbReference type="NCBI Taxonomy" id="1607685"/>
    <lineage>
        <taxon>Bacteria</taxon>
        <taxon>Bacillati</taxon>
        <taxon>Actinomycetota</taxon>
        <taxon>Actinomycetes</taxon>
        <taxon>Glycomycetales</taxon>
        <taxon>Glycomycetaceae</taxon>
        <taxon>Salininema</taxon>
    </lineage>
</organism>
<proteinExistence type="inferred from homology"/>
<dbReference type="PANTHER" id="PTHR35807">
    <property type="entry name" value="TRANSCRIPTIONAL REGULATOR REDD-RELATED"/>
    <property type="match status" value="1"/>
</dbReference>
<protein>
    <submittedName>
        <fullName evidence="7">BTAD domain-containing putative transcriptional regulator</fullName>
    </submittedName>
</protein>
<dbReference type="SMART" id="SM01043">
    <property type="entry name" value="BTAD"/>
    <property type="match status" value="1"/>
</dbReference>
<dbReference type="RefSeq" id="WP_380625022.1">
    <property type="nucleotide sequence ID" value="NZ_JBHSDK010000058.1"/>
</dbReference>
<name>A0ABV8U3Q5_9ACTN</name>
<dbReference type="Gene3D" id="1.10.10.10">
    <property type="entry name" value="Winged helix-like DNA-binding domain superfamily/Winged helix DNA-binding domain"/>
    <property type="match status" value="1"/>
</dbReference>